<proteinExistence type="predicted"/>
<name>A0AAE1M8G6_9FABA</name>
<protein>
    <submittedName>
        <fullName evidence="2">Uncharacterized protein</fullName>
    </submittedName>
</protein>
<comment type="caution">
    <text evidence="2">The sequence shown here is derived from an EMBL/GenBank/DDBJ whole genome shotgun (WGS) entry which is preliminary data.</text>
</comment>
<organism evidence="2 3">
    <name type="scientific">Acacia crassicarpa</name>
    <name type="common">northern wattle</name>
    <dbReference type="NCBI Taxonomy" id="499986"/>
    <lineage>
        <taxon>Eukaryota</taxon>
        <taxon>Viridiplantae</taxon>
        <taxon>Streptophyta</taxon>
        <taxon>Embryophyta</taxon>
        <taxon>Tracheophyta</taxon>
        <taxon>Spermatophyta</taxon>
        <taxon>Magnoliopsida</taxon>
        <taxon>eudicotyledons</taxon>
        <taxon>Gunneridae</taxon>
        <taxon>Pentapetalae</taxon>
        <taxon>rosids</taxon>
        <taxon>fabids</taxon>
        <taxon>Fabales</taxon>
        <taxon>Fabaceae</taxon>
        <taxon>Caesalpinioideae</taxon>
        <taxon>mimosoid clade</taxon>
        <taxon>Acacieae</taxon>
        <taxon>Acacia</taxon>
    </lineage>
</organism>
<dbReference type="PANTHER" id="PTHR35121:SF2">
    <property type="entry name" value="SWIM-TYPE DOMAIN-CONTAINING PROTEIN"/>
    <property type="match status" value="1"/>
</dbReference>
<dbReference type="PANTHER" id="PTHR35121">
    <property type="entry name" value="HOMEODOMAIN PROTEIN 8, PUTATIVE-RELATED"/>
    <property type="match status" value="1"/>
</dbReference>
<reference evidence="2" key="1">
    <citation type="submission" date="2023-10" db="EMBL/GenBank/DDBJ databases">
        <title>Chromosome-level genome of the transformable northern wattle, Acacia crassicarpa.</title>
        <authorList>
            <person name="Massaro I."/>
            <person name="Sinha N.R."/>
            <person name="Poethig S."/>
            <person name="Leichty A.R."/>
        </authorList>
    </citation>
    <scope>NUCLEOTIDE SEQUENCE</scope>
    <source>
        <strain evidence="2">Acra3RX</strain>
        <tissue evidence="2">Leaf</tissue>
    </source>
</reference>
<sequence length="101" mass="10598">MAAADGVFRCLLEGSISSFDNGIERRPYHRNCGCALHNGNISTAKVPICTCGNVSYPIRRSWSEGSLVIAASCSAHSSPSSSPAAGRPPLGFGRSVTREKS</sequence>
<feature type="region of interest" description="Disordered" evidence="1">
    <location>
        <begin position="74"/>
        <end position="101"/>
    </location>
</feature>
<feature type="compositionally biased region" description="Low complexity" evidence="1">
    <location>
        <begin position="74"/>
        <end position="85"/>
    </location>
</feature>
<evidence type="ECO:0000313" key="2">
    <source>
        <dbReference type="EMBL" id="KAK4257497.1"/>
    </source>
</evidence>
<gene>
    <name evidence="2" type="ORF">QN277_007075</name>
</gene>
<accession>A0AAE1M8G6</accession>
<keyword evidence="3" id="KW-1185">Reference proteome</keyword>
<dbReference type="Proteomes" id="UP001293593">
    <property type="component" value="Unassembled WGS sequence"/>
</dbReference>
<evidence type="ECO:0000256" key="1">
    <source>
        <dbReference type="SAM" id="MobiDB-lite"/>
    </source>
</evidence>
<evidence type="ECO:0000313" key="3">
    <source>
        <dbReference type="Proteomes" id="UP001293593"/>
    </source>
</evidence>
<dbReference type="AlphaFoldDB" id="A0AAE1M8G6"/>
<dbReference type="EMBL" id="JAWXYG010000012">
    <property type="protein sequence ID" value="KAK4257497.1"/>
    <property type="molecule type" value="Genomic_DNA"/>
</dbReference>